<reference evidence="2" key="2">
    <citation type="submission" date="2015-01" db="EMBL/GenBank/DDBJ databases">
        <title>Evolutionary Origins and Diversification of the Mycorrhizal Mutualists.</title>
        <authorList>
            <consortium name="DOE Joint Genome Institute"/>
            <consortium name="Mycorrhizal Genomics Consortium"/>
            <person name="Kohler A."/>
            <person name="Kuo A."/>
            <person name="Nagy L.G."/>
            <person name="Floudas D."/>
            <person name="Copeland A."/>
            <person name="Barry K.W."/>
            <person name="Cichocki N."/>
            <person name="Veneault-Fourrey C."/>
            <person name="LaButti K."/>
            <person name="Lindquist E.A."/>
            <person name="Lipzen A."/>
            <person name="Lundell T."/>
            <person name="Morin E."/>
            <person name="Murat C."/>
            <person name="Riley R."/>
            <person name="Ohm R."/>
            <person name="Sun H."/>
            <person name="Tunlid A."/>
            <person name="Henrissat B."/>
            <person name="Grigoriev I.V."/>
            <person name="Hibbett D.S."/>
            <person name="Martin F."/>
        </authorList>
    </citation>
    <scope>NUCLEOTIDE SEQUENCE [LARGE SCALE GENOMIC DNA]</scope>
    <source>
        <strain evidence="2">MUT 4182</strain>
    </source>
</reference>
<sequence length="384" mass="44781">MFKLRIFCPWKCGDMPAAASAFTGGKHHGARVPCRVCPIEGIRIQNSTNLNHYLPITRPPDYPPSRFDLSTLPLRTHSQWMQQAREVDQAPTQTEQQELSRLYGINRTAITSKIPGFTFPWSVPYDFMHLLENTIKNYIGLICGDFKDLGPGVESYVLPSAIWKQIGSATAISNDTIPSAFGRRVPNVAEDRTYMTAEAHLVWATMYSRILLRGRFSQERYYIHWCQFISIIERCLDFESTSESRAQLREDIHIWYSEYERYEHHRDATFIQYKLVIDRLAHRHRKTPVFQANTYFGQLERAFVIRLEPSEALQTADVVSLILMDVNMCDTSRDRYGFWEYDKFRYREVINGTTIRALVGRMRDREKWVFVQRLGAIEHASFAI</sequence>
<dbReference type="Proteomes" id="UP000054248">
    <property type="component" value="Unassembled WGS sequence"/>
</dbReference>
<dbReference type="PANTHER" id="PTHR46579">
    <property type="entry name" value="F5/8 TYPE C DOMAIN-CONTAINING PROTEIN-RELATED"/>
    <property type="match status" value="1"/>
</dbReference>
<gene>
    <name evidence="1" type="ORF">M407DRAFT_210635</name>
</gene>
<protein>
    <submittedName>
        <fullName evidence="1">Uncharacterized protein</fullName>
    </submittedName>
</protein>
<name>A0A0C3QHT6_9AGAM</name>
<dbReference type="AlphaFoldDB" id="A0A0C3QHT6"/>
<dbReference type="HOGENOM" id="CLU_062875_0_0_1"/>
<evidence type="ECO:0000313" key="2">
    <source>
        <dbReference type="Proteomes" id="UP000054248"/>
    </source>
</evidence>
<accession>A0A0C3QHT6</accession>
<organism evidence="1 2">
    <name type="scientific">Tulasnella calospora MUT 4182</name>
    <dbReference type="NCBI Taxonomy" id="1051891"/>
    <lineage>
        <taxon>Eukaryota</taxon>
        <taxon>Fungi</taxon>
        <taxon>Dikarya</taxon>
        <taxon>Basidiomycota</taxon>
        <taxon>Agaricomycotina</taxon>
        <taxon>Agaricomycetes</taxon>
        <taxon>Cantharellales</taxon>
        <taxon>Tulasnellaceae</taxon>
        <taxon>Tulasnella</taxon>
    </lineage>
</organism>
<dbReference type="PANTHER" id="PTHR46579:SF1">
    <property type="entry name" value="F5_8 TYPE C DOMAIN-CONTAINING PROTEIN"/>
    <property type="match status" value="1"/>
</dbReference>
<dbReference type="EMBL" id="KN823043">
    <property type="protein sequence ID" value="KIO25359.1"/>
    <property type="molecule type" value="Genomic_DNA"/>
</dbReference>
<proteinExistence type="predicted"/>
<keyword evidence="2" id="KW-1185">Reference proteome</keyword>
<evidence type="ECO:0000313" key="1">
    <source>
        <dbReference type="EMBL" id="KIO25359.1"/>
    </source>
</evidence>
<reference evidence="1 2" key="1">
    <citation type="submission" date="2014-04" db="EMBL/GenBank/DDBJ databases">
        <authorList>
            <consortium name="DOE Joint Genome Institute"/>
            <person name="Kuo A."/>
            <person name="Girlanda M."/>
            <person name="Perotto S."/>
            <person name="Kohler A."/>
            <person name="Nagy L.G."/>
            <person name="Floudas D."/>
            <person name="Copeland A."/>
            <person name="Barry K.W."/>
            <person name="Cichocki N."/>
            <person name="Veneault-Fourrey C."/>
            <person name="LaButti K."/>
            <person name="Lindquist E.A."/>
            <person name="Lipzen A."/>
            <person name="Lundell T."/>
            <person name="Morin E."/>
            <person name="Murat C."/>
            <person name="Sun H."/>
            <person name="Tunlid A."/>
            <person name="Henrissat B."/>
            <person name="Grigoriev I.V."/>
            <person name="Hibbett D.S."/>
            <person name="Martin F."/>
            <person name="Nordberg H.P."/>
            <person name="Cantor M.N."/>
            <person name="Hua S.X."/>
        </authorList>
    </citation>
    <scope>NUCLEOTIDE SEQUENCE [LARGE SCALE GENOMIC DNA]</scope>
    <source>
        <strain evidence="1 2">MUT 4182</strain>
    </source>
</reference>
<dbReference type="STRING" id="1051891.A0A0C3QHT6"/>
<dbReference type="OrthoDB" id="2404451at2759"/>